<keyword evidence="2" id="KW-1185">Reference proteome</keyword>
<dbReference type="EMBL" id="BLXT01003551">
    <property type="protein sequence ID" value="GFO01977.1"/>
    <property type="molecule type" value="Genomic_DNA"/>
</dbReference>
<sequence>MISRIALWAYAERCFTVIENIPTPPPLPICMGSRLRPAPSWSTIHAFMDLGTRARHGRVTYGRLRVHYARSLIVEITPQTKCVTFAMTTLNNGIVKIKSK</sequence>
<comment type="caution">
    <text evidence="1">The sequence shown here is derived from an EMBL/GenBank/DDBJ whole genome shotgun (WGS) entry which is preliminary data.</text>
</comment>
<reference evidence="1 2" key="1">
    <citation type="journal article" date="2021" name="Elife">
        <title>Chloroplast acquisition without the gene transfer in kleptoplastic sea slugs, Plakobranchus ocellatus.</title>
        <authorList>
            <person name="Maeda T."/>
            <person name="Takahashi S."/>
            <person name="Yoshida T."/>
            <person name="Shimamura S."/>
            <person name="Takaki Y."/>
            <person name="Nagai Y."/>
            <person name="Toyoda A."/>
            <person name="Suzuki Y."/>
            <person name="Arimoto A."/>
            <person name="Ishii H."/>
            <person name="Satoh N."/>
            <person name="Nishiyama T."/>
            <person name="Hasebe M."/>
            <person name="Maruyama T."/>
            <person name="Minagawa J."/>
            <person name="Obokata J."/>
            <person name="Shigenobu S."/>
        </authorList>
    </citation>
    <scope>NUCLEOTIDE SEQUENCE [LARGE SCALE GENOMIC DNA]</scope>
</reference>
<accession>A0AAV4A549</accession>
<gene>
    <name evidence="1" type="ORF">PoB_002848200</name>
</gene>
<dbReference type="AlphaFoldDB" id="A0AAV4A549"/>
<dbReference type="Proteomes" id="UP000735302">
    <property type="component" value="Unassembled WGS sequence"/>
</dbReference>
<name>A0AAV4A549_9GAST</name>
<evidence type="ECO:0000313" key="2">
    <source>
        <dbReference type="Proteomes" id="UP000735302"/>
    </source>
</evidence>
<protein>
    <submittedName>
        <fullName evidence="1">Uncharacterized protein</fullName>
    </submittedName>
</protein>
<proteinExistence type="predicted"/>
<evidence type="ECO:0000313" key="1">
    <source>
        <dbReference type="EMBL" id="GFO01977.1"/>
    </source>
</evidence>
<organism evidence="1 2">
    <name type="scientific">Plakobranchus ocellatus</name>
    <dbReference type="NCBI Taxonomy" id="259542"/>
    <lineage>
        <taxon>Eukaryota</taxon>
        <taxon>Metazoa</taxon>
        <taxon>Spiralia</taxon>
        <taxon>Lophotrochozoa</taxon>
        <taxon>Mollusca</taxon>
        <taxon>Gastropoda</taxon>
        <taxon>Heterobranchia</taxon>
        <taxon>Euthyneura</taxon>
        <taxon>Panpulmonata</taxon>
        <taxon>Sacoglossa</taxon>
        <taxon>Placobranchoidea</taxon>
        <taxon>Plakobranchidae</taxon>
        <taxon>Plakobranchus</taxon>
    </lineage>
</organism>